<dbReference type="SUPFAM" id="SSF48403">
    <property type="entry name" value="Ankyrin repeat"/>
    <property type="match status" value="1"/>
</dbReference>
<proteinExistence type="predicted"/>
<dbReference type="InterPro" id="IPR036770">
    <property type="entry name" value="Ankyrin_rpt-contain_sf"/>
</dbReference>
<dbReference type="Gene3D" id="1.25.40.20">
    <property type="entry name" value="Ankyrin repeat-containing domain"/>
    <property type="match status" value="1"/>
</dbReference>
<organism evidence="1 2">
    <name type="scientific">Fusarium heterosporum</name>
    <dbReference type="NCBI Taxonomy" id="42747"/>
    <lineage>
        <taxon>Eukaryota</taxon>
        <taxon>Fungi</taxon>
        <taxon>Dikarya</taxon>
        <taxon>Ascomycota</taxon>
        <taxon>Pezizomycotina</taxon>
        <taxon>Sordariomycetes</taxon>
        <taxon>Hypocreomycetidae</taxon>
        <taxon>Hypocreales</taxon>
        <taxon>Nectriaceae</taxon>
        <taxon>Fusarium</taxon>
        <taxon>Fusarium heterosporum species complex</taxon>
    </lineage>
</organism>
<name>A0A8H5TRL7_FUSHE</name>
<comment type="caution">
    <text evidence="1">The sequence shown here is derived from an EMBL/GenBank/DDBJ whole genome shotgun (WGS) entry which is preliminary data.</text>
</comment>
<gene>
    <name evidence="1" type="ORF">FHETE_3306</name>
</gene>
<accession>A0A8H5TRL7</accession>
<evidence type="ECO:0000313" key="2">
    <source>
        <dbReference type="Proteomes" id="UP000567885"/>
    </source>
</evidence>
<evidence type="ECO:0000313" key="1">
    <source>
        <dbReference type="EMBL" id="KAF5673919.1"/>
    </source>
</evidence>
<sequence length="289" mass="32805">MESFLDSDIRSHYKDFSQNFSDDQDEDGNSRFIPVIMIDLHDSILYETEGCGLLDKIIGRNDVDFLKRYLAITPWAVPRTFCHPENEIVYRGLDDVFELAIQSRVPVDRRVNGVDIKDMIYSPDSHGSLLIYYATRNQLPELPNILPTPIIQRIVQNISSTIDILLDLAPDTINTKDDHKNLPLHYVTQYFGRNSNFFTPIFNLLCNRDVDASIRNNNNETPLHGLLYRDGNATPVDPAVVTLLVSHDANPTAVDEADNTPLHLAAPIITLLMLSHVRFGTTLILHRKI</sequence>
<dbReference type="Proteomes" id="UP000567885">
    <property type="component" value="Unassembled WGS sequence"/>
</dbReference>
<reference evidence="1 2" key="1">
    <citation type="submission" date="2020-05" db="EMBL/GenBank/DDBJ databases">
        <title>Identification and distribution of gene clusters putatively required for synthesis of sphingolipid metabolism inhibitors in phylogenetically diverse species of the filamentous fungus Fusarium.</title>
        <authorList>
            <person name="Kim H.-S."/>
            <person name="Busman M."/>
            <person name="Brown D.W."/>
            <person name="Divon H."/>
            <person name="Uhlig S."/>
            <person name="Proctor R.H."/>
        </authorList>
    </citation>
    <scope>NUCLEOTIDE SEQUENCE [LARGE SCALE GENOMIC DNA]</scope>
    <source>
        <strain evidence="1 2">NRRL 20693</strain>
    </source>
</reference>
<dbReference type="AlphaFoldDB" id="A0A8H5TRL7"/>
<dbReference type="OrthoDB" id="823504at2759"/>
<keyword evidence="2" id="KW-1185">Reference proteome</keyword>
<dbReference type="EMBL" id="JAAGWQ010000051">
    <property type="protein sequence ID" value="KAF5673919.1"/>
    <property type="molecule type" value="Genomic_DNA"/>
</dbReference>
<protein>
    <submittedName>
        <fullName evidence="1">Ankyrin protein</fullName>
    </submittedName>
</protein>